<name>A0A6J4RYY6_9ACTN</name>
<sequence length="218" mass="24155">LPVHRPHRLADHRGPRRGPRNARGLLPRLGRRDHLARARHPVGLPGAAARRRPRRLPGPRRALGRAAAHRGAVAVDPDADHRRGRHRLPGPADPRTGPLAAREGVRRGRPRPGRQRLAHHVLGAAAQPGHDDPRLRARAGGQRHPPRSRALVPRRRRPAARPLVGDHARRRHRAADHLAAPDDRARPDAGPDRPLAQRLRRRRARRARPAGQDPPGAV</sequence>
<reference evidence="2" key="1">
    <citation type="submission" date="2020-02" db="EMBL/GenBank/DDBJ databases">
        <authorList>
            <person name="Meier V. D."/>
        </authorList>
    </citation>
    <scope>NUCLEOTIDE SEQUENCE</scope>
    <source>
        <strain evidence="2">AVDCRST_MAG38</strain>
    </source>
</reference>
<evidence type="ECO:0000256" key="1">
    <source>
        <dbReference type="SAM" id="MobiDB-lite"/>
    </source>
</evidence>
<organism evidence="2">
    <name type="scientific">uncultured Solirubrobacteraceae bacterium</name>
    <dbReference type="NCBI Taxonomy" id="1162706"/>
    <lineage>
        <taxon>Bacteria</taxon>
        <taxon>Bacillati</taxon>
        <taxon>Actinomycetota</taxon>
        <taxon>Thermoleophilia</taxon>
        <taxon>Solirubrobacterales</taxon>
        <taxon>Solirubrobacteraceae</taxon>
        <taxon>environmental samples</taxon>
    </lineage>
</organism>
<feature type="region of interest" description="Disordered" evidence="1">
    <location>
        <begin position="1"/>
        <end position="218"/>
    </location>
</feature>
<feature type="compositionally biased region" description="Low complexity" evidence="1">
    <location>
        <begin position="209"/>
        <end position="218"/>
    </location>
</feature>
<feature type="compositionally biased region" description="Basic residues" evidence="1">
    <location>
        <begin position="49"/>
        <end position="58"/>
    </location>
</feature>
<accession>A0A6J4RYY6</accession>
<dbReference type="AlphaFoldDB" id="A0A6J4RYY6"/>
<feature type="compositionally biased region" description="Basic and acidic residues" evidence="1">
    <location>
        <begin position="175"/>
        <end position="191"/>
    </location>
</feature>
<protein>
    <submittedName>
        <fullName evidence="2">Dipeptide transport system permease protein DppC</fullName>
    </submittedName>
</protein>
<feature type="non-terminal residue" evidence="2">
    <location>
        <position position="1"/>
    </location>
</feature>
<feature type="compositionally biased region" description="Basic residues" evidence="1">
    <location>
        <begin position="144"/>
        <end position="159"/>
    </location>
</feature>
<proteinExistence type="predicted"/>
<gene>
    <name evidence="2" type="ORF">AVDCRST_MAG38-1997</name>
</gene>
<dbReference type="EMBL" id="CADCVJ010000168">
    <property type="protein sequence ID" value="CAA9480569.1"/>
    <property type="molecule type" value="Genomic_DNA"/>
</dbReference>
<feature type="non-terminal residue" evidence="2">
    <location>
        <position position="218"/>
    </location>
</feature>
<feature type="compositionally biased region" description="Basic residues" evidence="1">
    <location>
        <begin position="107"/>
        <end position="119"/>
    </location>
</feature>
<evidence type="ECO:0000313" key="2">
    <source>
        <dbReference type="EMBL" id="CAA9480569.1"/>
    </source>
</evidence>
<feature type="compositionally biased region" description="Low complexity" evidence="1">
    <location>
        <begin position="59"/>
        <end position="75"/>
    </location>
</feature>
<feature type="compositionally biased region" description="Basic residues" evidence="1">
    <location>
        <begin position="198"/>
        <end position="208"/>
    </location>
</feature>